<dbReference type="RefSeq" id="WP_207859202.1">
    <property type="nucleotide sequence ID" value="NZ_JAFREP010000011.1"/>
</dbReference>
<protein>
    <submittedName>
        <fullName evidence="2">Uncharacterized protein</fullName>
    </submittedName>
</protein>
<reference evidence="2" key="1">
    <citation type="submission" date="2021-03" db="EMBL/GenBank/DDBJ databases">
        <authorList>
            <person name="Wang G."/>
        </authorList>
    </citation>
    <scope>NUCLEOTIDE SEQUENCE</scope>
    <source>
        <strain evidence="2">KCTC 12899</strain>
    </source>
</reference>
<name>A0A8J7Q6Z4_9BACT</name>
<dbReference type="Proteomes" id="UP000664417">
    <property type="component" value="Unassembled WGS sequence"/>
</dbReference>
<gene>
    <name evidence="2" type="ORF">J3U88_12985</name>
</gene>
<proteinExistence type="predicted"/>
<evidence type="ECO:0000313" key="2">
    <source>
        <dbReference type="EMBL" id="MBO1319381.1"/>
    </source>
</evidence>
<sequence>MQGVFQKSVQTGWDGGESIALHKSAQTGWDGGESIALQKSAQTGWDGGESIVLQKSSQTGWDGGECTAAQIGPNRVGRRRANRWHGNAVPDFSPGRAPGAKQTGVHPGSVSVLRGTLKAYRSYATRVTKRCKETG</sequence>
<dbReference type="AlphaFoldDB" id="A0A8J7Q6Z4"/>
<evidence type="ECO:0000313" key="3">
    <source>
        <dbReference type="Proteomes" id="UP000664417"/>
    </source>
</evidence>
<keyword evidence="3" id="KW-1185">Reference proteome</keyword>
<feature type="region of interest" description="Disordered" evidence="1">
    <location>
        <begin position="57"/>
        <end position="108"/>
    </location>
</feature>
<organism evidence="2 3">
    <name type="scientific">Acanthopleuribacter pedis</name>
    <dbReference type="NCBI Taxonomy" id="442870"/>
    <lineage>
        <taxon>Bacteria</taxon>
        <taxon>Pseudomonadati</taxon>
        <taxon>Acidobacteriota</taxon>
        <taxon>Holophagae</taxon>
        <taxon>Acanthopleuribacterales</taxon>
        <taxon>Acanthopleuribacteraceae</taxon>
        <taxon>Acanthopleuribacter</taxon>
    </lineage>
</organism>
<dbReference type="EMBL" id="JAFREP010000011">
    <property type="protein sequence ID" value="MBO1319381.1"/>
    <property type="molecule type" value="Genomic_DNA"/>
</dbReference>
<evidence type="ECO:0000256" key="1">
    <source>
        <dbReference type="SAM" id="MobiDB-lite"/>
    </source>
</evidence>
<comment type="caution">
    <text evidence="2">The sequence shown here is derived from an EMBL/GenBank/DDBJ whole genome shotgun (WGS) entry which is preliminary data.</text>
</comment>
<accession>A0A8J7Q6Z4</accession>